<keyword evidence="3" id="KW-1185">Reference proteome</keyword>
<dbReference type="OrthoDB" id="2879525at2"/>
<dbReference type="AlphaFoldDB" id="A0A2W1NAY0"/>
<organism evidence="2 3">
    <name type="scientific">Paenibacillus xerothermodurans</name>
    <dbReference type="NCBI Taxonomy" id="1977292"/>
    <lineage>
        <taxon>Bacteria</taxon>
        <taxon>Bacillati</taxon>
        <taxon>Bacillota</taxon>
        <taxon>Bacilli</taxon>
        <taxon>Bacillales</taxon>
        <taxon>Paenibacillaceae</taxon>
        <taxon>Paenibacillus</taxon>
    </lineage>
</organism>
<name>A0A2W1NAY0_PAEXE</name>
<dbReference type="InterPro" id="IPR035895">
    <property type="entry name" value="HPr-like_sf"/>
</dbReference>
<dbReference type="Gene3D" id="3.30.1340.10">
    <property type="entry name" value="HPr-like"/>
    <property type="match status" value="1"/>
</dbReference>
<dbReference type="Proteomes" id="UP000214746">
    <property type="component" value="Unassembled WGS sequence"/>
</dbReference>
<dbReference type="EMBL" id="NHRJ02000004">
    <property type="protein sequence ID" value="PZE21084.1"/>
    <property type="molecule type" value="Genomic_DNA"/>
</dbReference>
<protein>
    <submittedName>
        <fullName evidence="2">HPr family phosphocarrier protein</fullName>
    </submittedName>
</protein>
<sequence length="81" mass="9092">MLSHTETMVRIVQEANEFQSSIVLKYNNKFIDAKSLLGLYTTMSDSEEYELHVNGTDAAEATKAMVQVFEKYGLRVKVAAS</sequence>
<dbReference type="RefSeq" id="WP_089199940.1">
    <property type="nucleotide sequence ID" value="NZ_NHRJ02000004.1"/>
</dbReference>
<comment type="caution">
    <text evidence="2">The sequence shown here is derived from an EMBL/GenBank/DDBJ whole genome shotgun (WGS) entry which is preliminary data.</text>
</comment>
<dbReference type="SUPFAM" id="SSF55594">
    <property type="entry name" value="HPr-like"/>
    <property type="match status" value="1"/>
</dbReference>
<dbReference type="Pfam" id="PF00381">
    <property type="entry name" value="PTS-HPr"/>
    <property type="match status" value="1"/>
</dbReference>
<gene>
    <name evidence="2" type="ORF">CBW46_010430</name>
</gene>
<accession>A0A2W1NAY0</accession>
<feature type="domain" description="HPr" evidence="1">
    <location>
        <begin position="8"/>
        <end position="70"/>
    </location>
</feature>
<evidence type="ECO:0000259" key="1">
    <source>
        <dbReference type="Pfam" id="PF00381"/>
    </source>
</evidence>
<evidence type="ECO:0000313" key="2">
    <source>
        <dbReference type="EMBL" id="PZE21084.1"/>
    </source>
</evidence>
<evidence type="ECO:0000313" key="3">
    <source>
        <dbReference type="Proteomes" id="UP000214746"/>
    </source>
</evidence>
<reference evidence="2" key="1">
    <citation type="submission" date="2018-06" db="EMBL/GenBank/DDBJ databases">
        <title>Paenibacillus xerothermodurans sp. nov. an extremely dry heat resistant spore forming bacterium isolated from the soil of Cape Canaveral, Florida.</title>
        <authorList>
            <person name="Seuylemezian A."/>
            <person name="Kaur N."/>
            <person name="Patil P."/>
            <person name="Patil P."/>
            <person name="Mayilraj S."/>
            <person name="Vaishampayan P."/>
        </authorList>
    </citation>
    <scope>NUCLEOTIDE SEQUENCE [LARGE SCALE GENOMIC DNA]</scope>
    <source>
        <strain evidence="2">ATCC 27380</strain>
    </source>
</reference>
<proteinExistence type="predicted"/>
<dbReference type="InterPro" id="IPR000032">
    <property type="entry name" value="HPr-like"/>
</dbReference>